<evidence type="ECO:0000313" key="4">
    <source>
        <dbReference type="Proteomes" id="UP001597032"/>
    </source>
</evidence>
<accession>A0ABW2Z4R2</accession>
<dbReference type="RefSeq" id="WP_386781748.1">
    <property type="nucleotide sequence ID" value="NZ_JBHTIC010000006.1"/>
</dbReference>
<evidence type="ECO:0000313" key="3">
    <source>
        <dbReference type="EMBL" id="MFD0761608.1"/>
    </source>
</evidence>
<reference evidence="4" key="1">
    <citation type="journal article" date="2019" name="Int. J. Syst. Evol. Microbiol.">
        <title>The Global Catalogue of Microorganisms (GCM) 10K type strain sequencing project: providing services to taxonomists for standard genome sequencing and annotation.</title>
        <authorList>
            <consortium name="The Broad Institute Genomics Platform"/>
            <consortium name="The Broad Institute Genome Sequencing Center for Infectious Disease"/>
            <person name="Wu L."/>
            <person name="Ma J."/>
        </authorList>
    </citation>
    <scope>NUCLEOTIDE SEQUENCE [LARGE SCALE GENOMIC DNA]</scope>
    <source>
        <strain evidence="4">CCUG 60022</strain>
    </source>
</reference>
<comment type="caution">
    <text evidence="3">The sequence shown here is derived from an EMBL/GenBank/DDBJ whole genome shotgun (WGS) entry which is preliminary data.</text>
</comment>
<dbReference type="PANTHER" id="PTHR44943:SF8">
    <property type="entry name" value="TPR REPEAT-CONTAINING PROTEIN MJ0263"/>
    <property type="match status" value="1"/>
</dbReference>
<sequence>MKGNRLHSIFIVGMVFFSILVSAQKATINEDEQLMFQTHFFEALKQKAINNYSKAIENLERCYEIDSTNVAVFFEFSKNYLALKKYFEAEIFINKALAKEPNNNYLLSQKVAILRAQRNFIDAIEIQKKLMDANPKYSDGLVVLYLQNSDLEAAKKLISEIKERGLTTLKTKAYQKYLDTRAKVIIHKKLTEVDDYKTTDIDSLKKIYVEKKEFKILKEILLKEVTEEKFKQVYLDSKAALDLFPAQPYLYKINGLALNKLGKYNEAVDVLTIGIDFVIDDIKMEAEFYMQLIISYEGLNKEKELLKYKQKLQELRQRN</sequence>
<dbReference type="EMBL" id="JBHTIC010000006">
    <property type="protein sequence ID" value="MFD0761608.1"/>
    <property type="molecule type" value="Genomic_DNA"/>
</dbReference>
<protein>
    <submittedName>
        <fullName evidence="3">Tetratricopeptide repeat protein</fullName>
    </submittedName>
</protein>
<organism evidence="3 4">
    <name type="scientific">Lutibacter aestuarii</name>
    <dbReference type="NCBI Taxonomy" id="861111"/>
    <lineage>
        <taxon>Bacteria</taxon>
        <taxon>Pseudomonadati</taxon>
        <taxon>Bacteroidota</taxon>
        <taxon>Flavobacteriia</taxon>
        <taxon>Flavobacteriales</taxon>
        <taxon>Flavobacteriaceae</taxon>
        <taxon>Lutibacter</taxon>
    </lineage>
</organism>
<dbReference type="PANTHER" id="PTHR44943">
    <property type="entry name" value="CELLULOSE SYNTHASE OPERON PROTEIN C"/>
    <property type="match status" value="1"/>
</dbReference>
<dbReference type="Gene3D" id="1.25.40.10">
    <property type="entry name" value="Tetratricopeptide repeat domain"/>
    <property type="match status" value="1"/>
</dbReference>
<keyword evidence="2" id="KW-0802">TPR repeat</keyword>
<dbReference type="SUPFAM" id="SSF48452">
    <property type="entry name" value="TPR-like"/>
    <property type="match status" value="2"/>
</dbReference>
<dbReference type="InterPro" id="IPR011990">
    <property type="entry name" value="TPR-like_helical_dom_sf"/>
</dbReference>
<gene>
    <name evidence="3" type="ORF">ACFQZW_05895</name>
</gene>
<proteinExistence type="predicted"/>
<name>A0ABW2Z4R2_9FLAO</name>
<keyword evidence="4" id="KW-1185">Reference proteome</keyword>
<dbReference type="InterPro" id="IPR019734">
    <property type="entry name" value="TPR_rpt"/>
</dbReference>
<evidence type="ECO:0000256" key="1">
    <source>
        <dbReference type="ARBA" id="ARBA00022737"/>
    </source>
</evidence>
<keyword evidence="1" id="KW-0677">Repeat</keyword>
<dbReference type="InterPro" id="IPR051685">
    <property type="entry name" value="Ycf3/AcsC/BcsC/TPR_MFPF"/>
</dbReference>
<evidence type="ECO:0000256" key="2">
    <source>
        <dbReference type="ARBA" id="ARBA00022803"/>
    </source>
</evidence>
<dbReference type="Proteomes" id="UP001597032">
    <property type="component" value="Unassembled WGS sequence"/>
</dbReference>
<dbReference type="SMART" id="SM00028">
    <property type="entry name" value="TPR"/>
    <property type="match status" value="3"/>
</dbReference>